<accession>A0A816A729</accession>
<organism evidence="3 5">
    <name type="scientific">Didymodactylos carnosus</name>
    <dbReference type="NCBI Taxonomy" id="1234261"/>
    <lineage>
        <taxon>Eukaryota</taxon>
        <taxon>Metazoa</taxon>
        <taxon>Spiralia</taxon>
        <taxon>Gnathifera</taxon>
        <taxon>Rotifera</taxon>
        <taxon>Eurotatoria</taxon>
        <taxon>Bdelloidea</taxon>
        <taxon>Philodinida</taxon>
        <taxon>Philodinidae</taxon>
        <taxon>Didymodactylos</taxon>
    </lineage>
</organism>
<dbReference type="EMBL" id="CAJNOQ010034165">
    <property type="protein sequence ID" value="CAF1593580.1"/>
    <property type="molecule type" value="Genomic_DNA"/>
</dbReference>
<protein>
    <recommendedName>
        <fullName evidence="2">Cytochrome b/b6 N-terminal region profile domain-containing protein</fullName>
    </recommendedName>
</protein>
<dbReference type="PROSITE" id="PS00668">
    <property type="entry name" value="COMPLEX1_ND1_2"/>
    <property type="match status" value="1"/>
</dbReference>
<dbReference type="GO" id="GO:0016491">
    <property type="term" value="F:oxidoreductase activity"/>
    <property type="evidence" value="ECO:0007669"/>
    <property type="project" value="InterPro"/>
</dbReference>
<keyword evidence="1" id="KW-1133">Transmembrane helix</keyword>
<evidence type="ECO:0000313" key="3">
    <source>
        <dbReference type="EMBL" id="CAF1593580.1"/>
    </source>
</evidence>
<dbReference type="GO" id="GO:0022904">
    <property type="term" value="P:respiratory electron transport chain"/>
    <property type="evidence" value="ECO:0007669"/>
    <property type="project" value="InterPro"/>
</dbReference>
<dbReference type="InterPro" id="IPR005797">
    <property type="entry name" value="Cyt_b/b6_N"/>
</dbReference>
<evidence type="ECO:0000256" key="1">
    <source>
        <dbReference type="SAM" id="Phobius"/>
    </source>
</evidence>
<gene>
    <name evidence="3" type="ORF">GPM918_LOCUS41923</name>
    <name evidence="4" type="ORF">SRO942_LOCUS43057</name>
</gene>
<keyword evidence="1" id="KW-0812">Transmembrane</keyword>
<evidence type="ECO:0000313" key="5">
    <source>
        <dbReference type="Proteomes" id="UP000663829"/>
    </source>
</evidence>
<keyword evidence="1" id="KW-0472">Membrane</keyword>
<feature type="transmembrane region" description="Helical" evidence="1">
    <location>
        <begin position="50"/>
        <end position="71"/>
    </location>
</feature>
<dbReference type="InterPro" id="IPR018086">
    <property type="entry name" value="NADH_UbQ_OxRdtase_su1_CS"/>
</dbReference>
<keyword evidence="5" id="KW-1185">Reference proteome</keyword>
<dbReference type="GO" id="GO:0016020">
    <property type="term" value="C:membrane"/>
    <property type="evidence" value="ECO:0007669"/>
    <property type="project" value="InterPro"/>
</dbReference>
<dbReference type="Gene3D" id="1.20.810.10">
    <property type="entry name" value="Cytochrome Bc1 Complex, Chain C"/>
    <property type="match status" value="1"/>
</dbReference>
<dbReference type="InterPro" id="IPR027387">
    <property type="entry name" value="Cytb/b6-like_sf"/>
</dbReference>
<dbReference type="Pfam" id="PF00033">
    <property type="entry name" value="Cytochrome_B"/>
    <property type="match status" value="1"/>
</dbReference>
<evidence type="ECO:0000259" key="2">
    <source>
        <dbReference type="Pfam" id="PF00033"/>
    </source>
</evidence>
<dbReference type="Proteomes" id="UP000681722">
    <property type="component" value="Unassembled WGS sequence"/>
</dbReference>
<dbReference type="Proteomes" id="UP000663829">
    <property type="component" value="Unassembled WGS sequence"/>
</dbReference>
<dbReference type="SUPFAM" id="SSF81342">
    <property type="entry name" value="Transmembrane di-heme cytochromes"/>
    <property type="match status" value="1"/>
</dbReference>
<dbReference type="InterPro" id="IPR016174">
    <property type="entry name" value="Di-haem_cyt_TM"/>
</dbReference>
<evidence type="ECO:0000313" key="4">
    <source>
        <dbReference type="EMBL" id="CAF4466827.1"/>
    </source>
</evidence>
<dbReference type="GO" id="GO:0009055">
    <property type="term" value="F:electron transfer activity"/>
    <property type="evidence" value="ECO:0007669"/>
    <property type="project" value="InterPro"/>
</dbReference>
<dbReference type="EMBL" id="CAJOBC010100376">
    <property type="protein sequence ID" value="CAF4466827.1"/>
    <property type="molecule type" value="Genomic_DNA"/>
</dbReference>
<name>A0A816A729_9BILA</name>
<proteinExistence type="predicted"/>
<feature type="non-terminal residue" evidence="3">
    <location>
        <position position="1"/>
    </location>
</feature>
<dbReference type="OrthoDB" id="531329at2759"/>
<feature type="domain" description="Cytochrome b/b6 N-terminal region profile" evidence="2">
    <location>
        <begin position="44"/>
        <end position="74"/>
    </location>
</feature>
<comment type="caution">
    <text evidence="3">The sequence shown here is derived from an EMBL/GenBank/DDBJ whole genome shotgun (WGS) entry which is preliminary data.</text>
</comment>
<sequence>RKILSYAQNRKGPNKVGFLGLIQPLLDGVETNRSPFDFAEGEKIEVQIGYLIRFIHSTGASLLFILIYIHIGRRL</sequence>
<reference evidence="3" key="1">
    <citation type="submission" date="2021-02" db="EMBL/GenBank/DDBJ databases">
        <authorList>
            <person name="Nowell W R."/>
        </authorList>
    </citation>
    <scope>NUCLEOTIDE SEQUENCE</scope>
</reference>
<dbReference type="AlphaFoldDB" id="A0A816A729"/>